<dbReference type="PROSITE" id="PS51367">
    <property type="entry name" value="THAUMATIN_2"/>
    <property type="match status" value="1"/>
</dbReference>
<comment type="caution">
    <text evidence="3">The sequence shown here is derived from an EMBL/GenBank/DDBJ whole genome shotgun (WGS) entry which is preliminary data.</text>
</comment>
<dbReference type="OrthoDB" id="430315at2759"/>
<organism evidence="3 4">
    <name type="scientific">Colletotrichum fructicola (strain Nara gc5)</name>
    <name type="common">Anthracnose fungus</name>
    <name type="synonym">Colletotrichum gloeosporioides (strain Nara gc5)</name>
    <dbReference type="NCBI Taxonomy" id="1213859"/>
    <lineage>
        <taxon>Eukaryota</taxon>
        <taxon>Fungi</taxon>
        <taxon>Dikarya</taxon>
        <taxon>Ascomycota</taxon>
        <taxon>Pezizomycotina</taxon>
        <taxon>Sordariomycetes</taxon>
        <taxon>Hypocreomycetidae</taxon>
        <taxon>Glomerellales</taxon>
        <taxon>Glomerellaceae</taxon>
        <taxon>Colletotrichum</taxon>
        <taxon>Colletotrichum gloeosporioides species complex</taxon>
    </lineage>
</organism>
<protein>
    <submittedName>
        <fullName evidence="3">Pathogenesis-related protein 5</fullName>
    </submittedName>
</protein>
<dbReference type="InterPro" id="IPR001938">
    <property type="entry name" value="Thaumatin"/>
</dbReference>
<feature type="signal peptide" evidence="2">
    <location>
        <begin position="1"/>
        <end position="16"/>
    </location>
</feature>
<reference evidence="3 4" key="1">
    <citation type="submission" date="2012-08" db="EMBL/GenBank/DDBJ databases">
        <authorList>
            <person name="Gan P.H.P."/>
            <person name="Ikeda K."/>
            <person name="Irieda H."/>
            <person name="Narusaka M."/>
            <person name="O'Connell R.J."/>
            <person name="Narusaka Y."/>
            <person name="Takano Y."/>
            <person name="Kubo Y."/>
            <person name="Shirasu K."/>
        </authorList>
    </citation>
    <scope>NUCLEOTIDE SEQUENCE [LARGE SCALE GENOMIC DNA]</scope>
    <source>
        <strain evidence="3 4">Nara gc5</strain>
    </source>
</reference>
<dbReference type="RefSeq" id="XP_066007004.1">
    <property type="nucleotide sequence ID" value="XM_066153766.1"/>
</dbReference>
<proteinExistence type="predicted"/>
<dbReference type="InterPro" id="IPR037176">
    <property type="entry name" value="Osmotin/thaumatin-like_sf"/>
</dbReference>
<name>A0A7J6IEX1_COLFN</name>
<dbReference type="InParanoid" id="A0A7J6IEX1"/>
<evidence type="ECO:0000256" key="2">
    <source>
        <dbReference type="SAM" id="SignalP"/>
    </source>
</evidence>
<accession>A0A7J6IEX1</accession>
<dbReference type="SMART" id="SM00205">
    <property type="entry name" value="THN"/>
    <property type="match status" value="1"/>
</dbReference>
<dbReference type="PANTHER" id="PTHR31048">
    <property type="entry name" value="OS03G0233200 PROTEIN"/>
    <property type="match status" value="1"/>
</dbReference>
<gene>
    <name evidence="3" type="ORF">CGGC5_v017114</name>
</gene>
<evidence type="ECO:0000313" key="3">
    <source>
        <dbReference type="EMBL" id="KAF4474433.1"/>
    </source>
</evidence>
<keyword evidence="1" id="KW-1015">Disulfide bond</keyword>
<dbReference type="PIRSF" id="PIRSF002703">
    <property type="entry name" value="Thaumatin"/>
    <property type="match status" value="1"/>
</dbReference>
<sequence length="179" mass="19339">MMLAVALLATTLHAQSVVLTIINNSSDQTIWPAIEGSPFSEPRPIDGSSFEESVVSKDPLPEGLALDQIFYDVSLVDGYTCGITVKPDDNACEPITCVAPPHLGIDDHQNCTVYPQSNLITDVRTGSAPIGCKSDCAVYEADEYCCRAYSFAYDDRDATFTCGLSNMTIYFDCVESAAQ</sequence>
<dbReference type="Pfam" id="PF00314">
    <property type="entry name" value="Thaumatin"/>
    <property type="match status" value="1"/>
</dbReference>
<evidence type="ECO:0000256" key="1">
    <source>
        <dbReference type="PIRSR" id="PIRSR002703-1"/>
    </source>
</evidence>
<keyword evidence="2" id="KW-0732">Signal</keyword>
<dbReference type="AlphaFoldDB" id="A0A7J6IEX1"/>
<dbReference type="Gene3D" id="2.60.110.10">
    <property type="entry name" value="Thaumatin"/>
    <property type="match status" value="1"/>
</dbReference>
<feature type="disulfide bond" evidence="1">
    <location>
        <begin position="111"/>
        <end position="132"/>
    </location>
</feature>
<evidence type="ECO:0000313" key="4">
    <source>
        <dbReference type="Proteomes" id="UP000011096"/>
    </source>
</evidence>
<feature type="disulfide bond" evidence="1">
    <location>
        <begin position="136"/>
        <end position="145"/>
    </location>
</feature>
<keyword evidence="4" id="KW-1185">Reference proteome</keyword>
<dbReference type="GeneID" id="90980698"/>
<dbReference type="SUPFAM" id="SSF49870">
    <property type="entry name" value="Osmotin, thaumatin-like protein"/>
    <property type="match status" value="1"/>
</dbReference>
<dbReference type="Proteomes" id="UP000011096">
    <property type="component" value="Unassembled WGS sequence"/>
</dbReference>
<dbReference type="EMBL" id="ANPB02000011">
    <property type="protein sequence ID" value="KAF4474433.1"/>
    <property type="molecule type" value="Genomic_DNA"/>
</dbReference>
<feature type="chain" id="PRO_5029907980" evidence="2">
    <location>
        <begin position="17"/>
        <end position="179"/>
    </location>
</feature>
<reference evidence="3 4" key="2">
    <citation type="submission" date="2020-04" db="EMBL/GenBank/DDBJ databases">
        <title>Genome sequencing and assembly of multiple isolates from the Colletotrichum gloeosporioides species complex.</title>
        <authorList>
            <person name="Gan P."/>
            <person name="Shirasu K."/>
        </authorList>
    </citation>
    <scope>NUCLEOTIDE SEQUENCE [LARGE SCALE GENOMIC DNA]</scope>
    <source>
        <strain evidence="3 4">Nara gc5</strain>
    </source>
</reference>